<dbReference type="PANTHER" id="PTHR22911">
    <property type="entry name" value="ACYL-MALONYL CONDENSING ENZYME-RELATED"/>
    <property type="match status" value="1"/>
</dbReference>
<evidence type="ECO:0000313" key="9">
    <source>
        <dbReference type="EMBL" id="MDA4847476.1"/>
    </source>
</evidence>
<comment type="caution">
    <text evidence="9">The sequence shown here is derived from an EMBL/GenBank/DDBJ whole genome shotgun (WGS) entry which is preliminary data.</text>
</comment>
<keyword evidence="3 7" id="KW-0812">Transmembrane</keyword>
<evidence type="ECO:0000256" key="2">
    <source>
        <dbReference type="ARBA" id="ARBA00009853"/>
    </source>
</evidence>
<proteinExistence type="inferred from homology"/>
<accession>A0ABT4VRZ3</accession>
<evidence type="ECO:0000256" key="6">
    <source>
        <dbReference type="SAM" id="MobiDB-lite"/>
    </source>
</evidence>
<feature type="domain" description="EamA" evidence="8">
    <location>
        <begin position="155"/>
        <end position="285"/>
    </location>
</feature>
<feature type="transmembrane region" description="Helical" evidence="7">
    <location>
        <begin position="186"/>
        <end position="208"/>
    </location>
</feature>
<feature type="transmembrane region" description="Helical" evidence="7">
    <location>
        <begin position="269"/>
        <end position="286"/>
    </location>
</feature>
<evidence type="ECO:0000256" key="5">
    <source>
        <dbReference type="ARBA" id="ARBA00023136"/>
    </source>
</evidence>
<sequence length="322" mass="34562">MSTEPTENKTSTLGGLGFAVLGFGLFATHDAIIKALGETYPVFQIIFFAMLFAFVPMSMIILADRAVDNFRPHHPWLILMRSVLTIIAMSSAFYAFVNLPLTEVYALLFAAPLLITAFSVPLLGEVVRARRWAAVGIGLIGVLIVLRPGFTALSPGHFAALAAAVAAALAAIVVRKIGSEERSAVLILYPMLVSLIAMAMMLPAVYVPVDLQDLGLMAAIGLISVLAQLCIIAAYRSAPAAVIAPTQYSQILWASAYGAIFFMERPDTYVAIGSAVIILSGLFVVWRESRENVSAKSPVLRNPNPRFDTGPSPRPKPKGETD</sequence>
<evidence type="ECO:0000256" key="4">
    <source>
        <dbReference type="ARBA" id="ARBA00022989"/>
    </source>
</evidence>
<keyword evidence="5 7" id="KW-0472">Membrane</keyword>
<evidence type="ECO:0000256" key="7">
    <source>
        <dbReference type="SAM" id="Phobius"/>
    </source>
</evidence>
<feature type="transmembrane region" description="Helical" evidence="7">
    <location>
        <begin position="75"/>
        <end position="97"/>
    </location>
</feature>
<reference evidence="9" key="1">
    <citation type="submission" date="2022-11" db="EMBL/GenBank/DDBJ databases">
        <title>Hoeflea poritis sp. nov., isolated from scleractinian coral Porites lutea.</title>
        <authorList>
            <person name="Zhang G."/>
            <person name="Wei Q."/>
            <person name="Cai L."/>
        </authorList>
    </citation>
    <scope>NUCLEOTIDE SEQUENCE</scope>
    <source>
        <strain evidence="9">E7-10</strain>
    </source>
</reference>
<evidence type="ECO:0000256" key="3">
    <source>
        <dbReference type="ARBA" id="ARBA00022692"/>
    </source>
</evidence>
<dbReference type="InterPro" id="IPR000620">
    <property type="entry name" value="EamA_dom"/>
</dbReference>
<name>A0ABT4VRZ3_9HYPH</name>
<dbReference type="RefSeq" id="WP_271091308.1">
    <property type="nucleotide sequence ID" value="NZ_JAPJZH010000013.1"/>
</dbReference>
<evidence type="ECO:0000313" key="10">
    <source>
        <dbReference type="Proteomes" id="UP001148313"/>
    </source>
</evidence>
<feature type="transmembrane region" description="Helical" evidence="7">
    <location>
        <begin position="132"/>
        <end position="150"/>
    </location>
</feature>
<feature type="transmembrane region" description="Helical" evidence="7">
    <location>
        <begin position="156"/>
        <end position="174"/>
    </location>
</feature>
<dbReference type="InterPro" id="IPR037185">
    <property type="entry name" value="EmrE-like"/>
</dbReference>
<evidence type="ECO:0000256" key="1">
    <source>
        <dbReference type="ARBA" id="ARBA00004141"/>
    </source>
</evidence>
<gene>
    <name evidence="9" type="ORF">OOZ53_19100</name>
</gene>
<keyword evidence="10" id="KW-1185">Reference proteome</keyword>
<feature type="region of interest" description="Disordered" evidence="6">
    <location>
        <begin position="294"/>
        <end position="322"/>
    </location>
</feature>
<organism evidence="9 10">
    <name type="scientific">Hoeflea poritis</name>
    <dbReference type="NCBI Taxonomy" id="2993659"/>
    <lineage>
        <taxon>Bacteria</taxon>
        <taxon>Pseudomonadati</taxon>
        <taxon>Pseudomonadota</taxon>
        <taxon>Alphaproteobacteria</taxon>
        <taxon>Hyphomicrobiales</taxon>
        <taxon>Rhizobiaceae</taxon>
        <taxon>Hoeflea</taxon>
    </lineage>
</organism>
<comment type="similarity">
    <text evidence="2">Belongs to the drug/metabolite transporter (DMT) superfamily. 10 TMS drug/metabolite exporter (DME) (TC 2.A.7.3) family.</text>
</comment>
<dbReference type="PANTHER" id="PTHR22911:SF6">
    <property type="entry name" value="SOLUTE CARRIER FAMILY 35 MEMBER G1"/>
    <property type="match status" value="1"/>
</dbReference>
<keyword evidence="4 7" id="KW-1133">Transmembrane helix</keyword>
<protein>
    <submittedName>
        <fullName evidence="9">DMT family transporter</fullName>
    </submittedName>
</protein>
<dbReference type="SUPFAM" id="SSF103481">
    <property type="entry name" value="Multidrug resistance efflux transporter EmrE"/>
    <property type="match status" value="2"/>
</dbReference>
<dbReference type="Pfam" id="PF00892">
    <property type="entry name" value="EamA"/>
    <property type="match status" value="2"/>
</dbReference>
<feature type="domain" description="EamA" evidence="8">
    <location>
        <begin position="15"/>
        <end position="146"/>
    </location>
</feature>
<dbReference type="EMBL" id="JAPJZH010000013">
    <property type="protein sequence ID" value="MDA4847476.1"/>
    <property type="molecule type" value="Genomic_DNA"/>
</dbReference>
<feature type="transmembrane region" description="Helical" evidence="7">
    <location>
        <begin position="12"/>
        <end position="36"/>
    </location>
</feature>
<feature type="transmembrane region" description="Helical" evidence="7">
    <location>
        <begin position="103"/>
        <end position="123"/>
    </location>
</feature>
<evidence type="ECO:0000259" key="8">
    <source>
        <dbReference type="Pfam" id="PF00892"/>
    </source>
</evidence>
<dbReference type="Proteomes" id="UP001148313">
    <property type="component" value="Unassembled WGS sequence"/>
</dbReference>
<feature type="transmembrane region" description="Helical" evidence="7">
    <location>
        <begin position="242"/>
        <end position="263"/>
    </location>
</feature>
<comment type="subcellular location">
    <subcellularLocation>
        <location evidence="1">Membrane</location>
        <topology evidence="1">Multi-pass membrane protein</topology>
    </subcellularLocation>
</comment>
<feature type="transmembrane region" description="Helical" evidence="7">
    <location>
        <begin position="214"/>
        <end position="235"/>
    </location>
</feature>
<feature type="transmembrane region" description="Helical" evidence="7">
    <location>
        <begin position="42"/>
        <end position="63"/>
    </location>
</feature>